<organism evidence="4 5">
    <name type="scientific">Toxocara canis</name>
    <name type="common">Canine roundworm</name>
    <dbReference type="NCBI Taxonomy" id="6265"/>
    <lineage>
        <taxon>Eukaryota</taxon>
        <taxon>Metazoa</taxon>
        <taxon>Ecdysozoa</taxon>
        <taxon>Nematoda</taxon>
        <taxon>Chromadorea</taxon>
        <taxon>Rhabditida</taxon>
        <taxon>Spirurina</taxon>
        <taxon>Ascaridomorpha</taxon>
        <taxon>Ascaridoidea</taxon>
        <taxon>Toxocaridae</taxon>
        <taxon>Toxocara</taxon>
    </lineage>
</organism>
<dbReference type="Proteomes" id="UP000050794">
    <property type="component" value="Unassembled WGS sequence"/>
</dbReference>
<dbReference type="GO" id="GO:0035493">
    <property type="term" value="P:SNARE complex assembly"/>
    <property type="evidence" value="ECO:0007669"/>
    <property type="project" value="TreeGrafter"/>
</dbReference>
<sequence>MQSAALYSFNLGDMDCKLWCCCKKLGAFVCSRRLREVCRVLQETQQRVIDQKDEIDALLLMDAQYRDSVSAVQAQTVVLRSLEMRIERAKCRLMTVRMKLIRVHDDKRNQEVEHEERTAEIKRIDEEVTKRTETLSAIRETISHTASQLVLRQRRMLKDLMDIYLIDVNGVPQNRLLPLPCVCRPAITIAGLHLPDAVASLVNFFASRSTLINPLTAEIFPLYALSKNRDKLEEAVHCLNKNIGQLRCDCGLATRDIGRTLSNLHDLLMHLTV</sequence>
<protein>
    <submittedName>
        <fullName evidence="5">Kinetochore protein SPC25</fullName>
    </submittedName>
</protein>
<evidence type="ECO:0000313" key="3">
    <source>
        <dbReference type="EMBL" id="VDM37922.1"/>
    </source>
</evidence>
<dbReference type="GO" id="GO:0005768">
    <property type="term" value="C:endosome"/>
    <property type="evidence" value="ECO:0007669"/>
    <property type="project" value="TreeGrafter"/>
</dbReference>
<evidence type="ECO:0000256" key="1">
    <source>
        <dbReference type="ARBA" id="ARBA00023054"/>
    </source>
</evidence>
<feature type="coiled-coil region" evidence="2">
    <location>
        <begin position="41"/>
        <end position="127"/>
    </location>
</feature>
<keyword evidence="1 2" id="KW-0175">Coiled coil</keyword>
<proteinExistence type="predicted"/>
<reference evidence="5" key="1">
    <citation type="submission" date="2016-06" db="UniProtKB">
        <authorList>
            <consortium name="WormBaseParasite"/>
        </authorList>
    </citation>
    <scope>IDENTIFICATION</scope>
</reference>
<evidence type="ECO:0000313" key="5">
    <source>
        <dbReference type="WBParaSite" id="TCNE_0000660101-mRNA-1"/>
    </source>
</evidence>
<evidence type="ECO:0000313" key="4">
    <source>
        <dbReference type="Proteomes" id="UP000050794"/>
    </source>
</evidence>
<evidence type="ECO:0000256" key="2">
    <source>
        <dbReference type="SAM" id="Coils"/>
    </source>
</evidence>
<accession>A0A183UDN1</accession>
<dbReference type="AlphaFoldDB" id="A0A183UDN1"/>
<gene>
    <name evidence="3" type="ORF">TCNE_LOCUS6601</name>
</gene>
<keyword evidence="4" id="KW-1185">Reference proteome</keyword>
<dbReference type="WBParaSite" id="TCNE_0000660101-mRNA-1">
    <property type="protein sequence ID" value="TCNE_0000660101-mRNA-1"/>
    <property type="gene ID" value="TCNE_0000660101"/>
</dbReference>
<dbReference type="PANTHER" id="PTHR15157:SF5">
    <property type="entry name" value="UV RADIATION RESISTANCE-ASSOCIATED GENE PROTEIN"/>
    <property type="match status" value="1"/>
</dbReference>
<feature type="coiled-coil region" evidence="2">
    <location>
        <begin position="222"/>
        <end position="249"/>
    </location>
</feature>
<dbReference type="GO" id="GO:0000323">
    <property type="term" value="C:lytic vacuole"/>
    <property type="evidence" value="ECO:0007669"/>
    <property type="project" value="TreeGrafter"/>
</dbReference>
<dbReference type="GO" id="GO:0000149">
    <property type="term" value="F:SNARE binding"/>
    <property type="evidence" value="ECO:0007669"/>
    <property type="project" value="TreeGrafter"/>
</dbReference>
<dbReference type="EMBL" id="UYWY01019519">
    <property type="protein sequence ID" value="VDM37922.1"/>
    <property type="molecule type" value="Genomic_DNA"/>
</dbReference>
<reference evidence="3 4" key="2">
    <citation type="submission" date="2018-11" db="EMBL/GenBank/DDBJ databases">
        <authorList>
            <consortium name="Pathogen Informatics"/>
        </authorList>
    </citation>
    <scope>NUCLEOTIDE SEQUENCE [LARGE SCALE GENOMIC DNA]</scope>
</reference>
<dbReference type="PANTHER" id="PTHR15157">
    <property type="entry name" value="UV RADIATION RESISTANCE-ASSOCIATED GENE PROTEIN"/>
    <property type="match status" value="1"/>
</dbReference>
<name>A0A183UDN1_TOXCA</name>